<name>A0AAW0CDI1_9AGAR</name>
<evidence type="ECO:0000256" key="1">
    <source>
        <dbReference type="ARBA" id="ARBA00022737"/>
    </source>
</evidence>
<dbReference type="Pfam" id="PF24883">
    <property type="entry name" value="NPHP3_N"/>
    <property type="match status" value="1"/>
</dbReference>
<gene>
    <name evidence="3" type="ORF">VNI00_011584</name>
</gene>
<dbReference type="Gene3D" id="3.40.50.300">
    <property type="entry name" value="P-loop containing nucleotide triphosphate hydrolases"/>
    <property type="match status" value="1"/>
</dbReference>
<dbReference type="InterPro" id="IPR056884">
    <property type="entry name" value="NPHP3-like_N"/>
</dbReference>
<dbReference type="EMBL" id="JAYKXP010000050">
    <property type="protein sequence ID" value="KAK7036651.1"/>
    <property type="molecule type" value="Genomic_DNA"/>
</dbReference>
<organism evidence="3 4">
    <name type="scientific">Paramarasmius palmivorus</name>
    <dbReference type="NCBI Taxonomy" id="297713"/>
    <lineage>
        <taxon>Eukaryota</taxon>
        <taxon>Fungi</taxon>
        <taxon>Dikarya</taxon>
        <taxon>Basidiomycota</taxon>
        <taxon>Agaricomycotina</taxon>
        <taxon>Agaricomycetes</taxon>
        <taxon>Agaricomycetidae</taxon>
        <taxon>Agaricales</taxon>
        <taxon>Marasmiineae</taxon>
        <taxon>Marasmiaceae</taxon>
        <taxon>Paramarasmius</taxon>
    </lineage>
</organism>
<dbReference type="InterPro" id="IPR027417">
    <property type="entry name" value="P-loop_NTPase"/>
</dbReference>
<comment type="caution">
    <text evidence="3">The sequence shown here is derived from an EMBL/GenBank/DDBJ whole genome shotgun (WGS) entry which is preliminary data.</text>
</comment>
<evidence type="ECO:0000313" key="4">
    <source>
        <dbReference type="Proteomes" id="UP001383192"/>
    </source>
</evidence>
<dbReference type="PANTHER" id="PTHR10039">
    <property type="entry name" value="AMELOGENIN"/>
    <property type="match status" value="1"/>
</dbReference>
<dbReference type="AlphaFoldDB" id="A0AAW0CDI1"/>
<keyword evidence="4" id="KW-1185">Reference proteome</keyword>
<proteinExistence type="predicted"/>
<sequence>MAFNGSSNFTNYGGAHNVVYGNQINTTNHFDDDRNGGPLLLIARAAMNACHDAEARYPPPNCSPNTRVNPLGMLGRWIEDKDTPTRVFWVHGSVGVGKSAIAQKISEDYSHHLIGSFFFSRNDSTRNKLDPFIATLAYQCCTSELLRDVVGPIIINTIRSNPNILNTTIETQLRKLILEPFSKIIPTQRRGLPNLIVIDAIDECVDLTLQVRLIEIIDLAITFTTRVTSGGHFPFIFLLCSRLEPQIRDTIDNAAFSSCLERIEISGTTIRFLGHLSEADLDIQKYLLERFGALRRKYRRVLRSEGETWPSEDVVRDLVWRASGQFIFASTVIKYIDTLDELPQDRLETILMTKPNKEIQGSPYPDLDILYRQILSACPAWDKVSTILRLLVTPHPNLRGILTQDIHWHSPLVIAGLFKLKWGQVETLLSRLHAVLHVPEEAYSPIYILHASFTEFLLGSARSGEYCVQQYSEAEYCDHVTVLLLHTFSSFATWYPIYHISKDSRAFGTLSDEWQNRVRSDDILLHFAITYWPDYRRRVQFPSANLLAELEKFDPCLVGDLTVFSSYNIALVFSDWKDCVAWAKTLGEKAPVTFIKRMDDFFQACHIAYSPTTWRMHAVRRTFSVECGFCTFDIWQDREEILDIVCKYFQGWWNDSESNEHGGFYGLLFPSTYNLVEVLPKNWVTDHATQFNGDILRKMYYIRKSLDEDARGVFDSDIIYNTLESIDGRKLVKVEEDLVEFKALLYERRDLFVNLPTPHPKGDSFSGDDTVMLLETKKLSPVFGILRRLWLTPER</sequence>
<dbReference type="Proteomes" id="UP001383192">
    <property type="component" value="Unassembled WGS sequence"/>
</dbReference>
<evidence type="ECO:0000313" key="3">
    <source>
        <dbReference type="EMBL" id="KAK7036651.1"/>
    </source>
</evidence>
<accession>A0AAW0CDI1</accession>
<evidence type="ECO:0000259" key="2">
    <source>
        <dbReference type="Pfam" id="PF24883"/>
    </source>
</evidence>
<protein>
    <recommendedName>
        <fullName evidence="2">Nephrocystin 3-like N-terminal domain-containing protein</fullName>
    </recommendedName>
</protein>
<feature type="domain" description="Nephrocystin 3-like N-terminal" evidence="2">
    <location>
        <begin position="76"/>
        <end position="218"/>
    </location>
</feature>
<keyword evidence="1" id="KW-0677">Repeat</keyword>
<dbReference type="SUPFAM" id="SSF52540">
    <property type="entry name" value="P-loop containing nucleoside triphosphate hydrolases"/>
    <property type="match status" value="1"/>
</dbReference>
<reference evidence="3 4" key="1">
    <citation type="submission" date="2024-01" db="EMBL/GenBank/DDBJ databases">
        <title>A draft genome for a cacao thread blight-causing isolate of Paramarasmius palmivorus.</title>
        <authorList>
            <person name="Baruah I.K."/>
            <person name="Bukari Y."/>
            <person name="Amoako-Attah I."/>
            <person name="Meinhardt L.W."/>
            <person name="Bailey B.A."/>
            <person name="Cohen S.P."/>
        </authorList>
    </citation>
    <scope>NUCLEOTIDE SEQUENCE [LARGE SCALE GENOMIC DNA]</scope>
    <source>
        <strain evidence="3 4">GH-12</strain>
    </source>
</reference>
<dbReference type="PANTHER" id="PTHR10039:SF17">
    <property type="entry name" value="FUNGAL STAND N-TERMINAL GOODBYE DOMAIN-CONTAINING PROTEIN-RELATED"/>
    <property type="match status" value="1"/>
</dbReference>